<dbReference type="PANTHER" id="PTHR24123:SF33">
    <property type="entry name" value="PROTEIN HOS4"/>
    <property type="match status" value="1"/>
</dbReference>
<feature type="region of interest" description="Disordered" evidence="4">
    <location>
        <begin position="826"/>
        <end position="849"/>
    </location>
</feature>
<dbReference type="SMART" id="SM00248">
    <property type="entry name" value="ANK"/>
    <property type="match status" value="11"/>
</dbReference>
<dbReference type="EMBL" id="SPLM01000005">
    <property type="protein sequence ID" value="TMW67185.1"/>
    <property type="molecule type" value="Genomic_DNA"/>
</dbReference>
<dbReference type="InterPro" id="IPR036770">
    <property type="entry name" value="Ankyrin_rpt-contain_sf"/>
</dbReference>
<dbReference type="InterPro" id="IPR051165">
    <property type="entry name" value="Multifunctional_ANK_Repeat"/>
</dbReference>
<keyword evidence="6" id="KW-1185">Reference proteome</keyword>
<dbReference type="SUPFAM" id="SSF48403">
    <property type="entry name" value="Ankyrin repeat"/>
    <property type="match status" value="2"/>
</dbReference>
<reference evidence="5" key="1">
    <citation type="submission" date="2019-03" db="EMBL/GenBank/DDBJ databases">
        <title>Long read genome sequence of the mycoparasitic Pythium oligandrum ATCC 38472 isolated from sugarbeet rhizosphere.</title>
        <authorList>
            <person name="Gaulin E."/>
        </authorList>
    </citation>
    <scope>NUCLEOTIDE SEQUENCE</scope>
    <source>
        <strain evidence="5">ATCC 38472_TT</strain>
    </source>
</reference>
<evidence type="ECO:0000256" key="2">
    <source>
        <dbReference type="ARBA" id="ARBA00023043"/>
    </source>
</evidence>
<evidence type="ECO:0000256" key="1">
    <source>
        <dbReference type="ARBA" id="ARBA00022737"/>
    </source>
</evidence>
<name>A0A8K1FKJ7_PYTOL</name>
<protein>
    <recommendedName>
        <fullName evidence="7">Ankyrin</fullName>
    </recommendedName>
</protein>
<proteinExistence type="predicted"/>
<evidence type="ECO:0000313" key="6">
    <source>
        <dbReference type="Proteomes" id="UP000794436"/>
    </source>
</evidence>
<comment type="caution">
    <text evidence="5">The sequence shown here is derived from an EMBL/GenBank/DDBJ whole genome shotgun (WGS) entry which is preliminary data.</text>
</comment>
<feature type="repeat" description="ANK" evidence="3">
    <location>
        <begin position="689"/>
        <end position="723"/>
    </location>
</feature>
<keyword evidence="2 3" id="KW-0040">ANK repeat</keyword>
<evidence type="ECO:0008006" key="7">
    <source>
        <dbReference type="Google" id="ProtNLM"/>
    </source>
</evidence>
<feature type="repeat" description="ANK" evidence="3">
    <location>
        <begin position="275"/>
        <end position="312"/>
    </location>
</feature>
<dbReference type="Gene3D" id="1.25.40.20">
    <property type="entry name" value="Ankyrin repeat-containing domain"/>
    <property type="match status" value="3"/>
</dbReference>
<keyword evidence="1" id="KW-0677">Repeat</keyword>
<feature type="compositionally biased region" description="Basic and acidic residues" evidence="4">
    <location>
        <begin position="826"/>
        <end position="841"/>
    </location>
</feature>
<organism evidence="5 6">
    <name type="scientific">Pythium oligandrum</name>
    <name type="common">Mycoparasitic fungus</name>
    <dbReference type="NCBI Taxonomy" id="41045"/>
    <lineage>
        <taxon>Eukaryota</taxon>
        <taxon>Sar</taxon>
        <taxon>Stramenopiles</taxon>
        <taxon>Oomycota</taxon>
        <taxon>Peronosporomycetes</taxon>
        <taxon>Pythiales</taxon>
        <taxon>Pythiaceae</taxon>
        <taxon>Pythium</taxon>
    </lineage>
</organism>
<sequence length="849" mass="93994">MDQSTQLALFQAAADGDLDAVRAFFAHPSVLEAVDKTNDDFRRLRNAALAQNESPYSVAYRTEHSADRWYDHYPTELPGFLFEWIIRRDQLHVLEWFVSSDSCEIIGDTMRGNVPRITSVAISMDKPGALELILESYLFVDVFSHAERQFAMHEMLDQACSNNSPDVIRLVVAHGIDLSQPMARNNPLETCGFNGSVECVDVLVSSGLFGVQHSTLGRKIPFKNVEVAVALINHGVDFRSERESPLHTAAHYRALDIMKTMVVEGCVDVNSCAMGGITPLMLATRRDRWSESGLPVASFLVPYGADVRPRSDRGETALHFAVKEGIDREMIAFLLDLAPEIVNEQDEDGATPLLLMTQSRYFRGNAEDLDVLFANGADPYRVNNTGLSAYHVLVVPNQILTQARVTDRRMQMEDETKRALFQAAIEGDLDTIISILSHPSVAAVLGCANDEHRGRQHTLSPTYYDNFTDSSWYRFDGAGLIWFSVIVERGQLHVLEWLFSAPACELIGDTVRGVINAVLLDADRLQNPIRAESFELVLASHLFVQVMTPVEHQHVLQLLLKLAFYGEPEELIRLTVAHGVDVYGEDSSAYDSYAENNSSICKSCLSIGNVASIDQMAESGVVWLGQSLIKREDPFRDVAATRALLSYGVDTQGEPDDEPPLHNAVRMRDAEAVEAIVIAGLVDVNAMFEGSTLLMAAVTNRNSAFEIASVLLANGADAYVKYRYSGSTTLHQAVRHCPRDARLHSLLLSYCPDLVNAQDRSGSTPLVTLIQGSFVEDRVQAIGVLLSKGADPFLQNERGESAYQLLMESKQGRAYVTSHAQYFQRKEENETLDGKKGDGKIMDPNMKVA</sequence>
<gene>
    <name evidence="5" type="ORF">Poli38472_012301</name>
</gene>
<dbReference type="PROSITE" id="PS50088">
    <property type="entry name" value="ANK_REPEAT"/>
    <property type="match status" value="3"/>
</dbReference>
<accession>A0A8K1FKJ7</accession>
<dbReference type="Proteomes" id="UP000794436">
    <property type="component" value="Unassembled WGS sequence"/>
</dbReference>
<dbReference type="PANTHER" id="PTHR24123">
    <property type="entry name" value="ANKYRIN REPEAT-CONTAINING"/>
    <property type="match status" value="1"/>
</dbReference>
<evidence type="ECO:0000313" key="5">
    <source>
        <dbReference type="EMBL" id="TMW67185.1"/>
    </source>
</evidence>
<feature type="repeat" description="ANK" evidence="3">
    <location>
        <begin position="313"/>
        <end position="346"/>
    </location>
</feature>
<dbReference type="OrthoDB" id="3564374at2759"/>
<evidence type="ECO:0000256" key="4">
    <source>
        <dbReference type="SAM" id="MobiDB-lite"/>
    </source>
</evidence>
<dbReference type="Pfam" id="PF12796">
    <property type="entry name" value="Ank_2"/>
    <property type="match status" value="1"/>
</dbReference>
<evidence type="ECO:0000256" key="3">
    <source>
        <dbReference type="PROSITE-ProRule" id="PRU00023"/>
    </source>
</evidence>
<dbReference type="InterPro" id="IPR002110">
    <property type="entry name" value="Ankyrin_rpt"/>
</dbReference>
<dbReference type="AlphaFoldDB" id="A0A8K1FKJ7"/>